<accession>K2H3P5</accession>
<dbReference type="Proteomes" id="UP000011746">
    <property type="component" value="Unassembled WGS sequence"/>
</dbReference>
<evidence type="ECO:0000313" key="4">
    <source>
        <dbReference type="Proteomes" id="UP000092654"/>
    </source>
</evidence>
<dbReference type="AlphaFoldDB" id="K2H3P5"/>
<dbReference type="Proteomes" id="UP000092654">
    <property type="component" value="Chromosome"/>
</dbReference>
<dbReference type="EMBL" id="CP011361">
    <property type="protein sequence ID" value="AKG05519.1"/>
    <property type="molecule type" value="Genomic_DNA"/>
</dbReference>
<keyword evidence="3" id="KW-1185">Reference proteome</keyword>
<dbReference type="PATRIC" id="fig|1230341.3.peg.2749"/>
<reference evidence="4" key="2">
    <citation type="submission" date="2015-06" db="EMBL/GenBank/DDBJ databases">
        <title>Salimicrobium jeotgali MJ3, isolated from Myulchi jeot, a traditional Korean fermented seafood.</title>
        <authorList>
            <person name="Kim K.H."/>
            <person name="Jeon C.O."/>
            <person name="Jin H.M."/>
        </authorList>
    </citation>
    <scope>NUCLEOTIDE SEQUENCE [LARGE SCALE GENOMIC DNA]</scope>
    <source>
        <strain evidence="4">MJ3</strain>
    </source>
</reference>
<protein>
    <recommendedName>
        <fullName evidence="5">Phage protein</fullName>
    </recommendedName>
</protein>
<dbReference type="OrthoDB" id="1919832at2"/>
<evidence type="ECO:0000313" key="3">
    <source>
        <dbReference type="Proteomes" id="UP000011746"/>
    </source>
</evidence>
<gene>
    <name evidence="1" type="ORF">AAV35_012655</name>
    <name evidence="2" type="ORF">MJ3_13679</name>
</gene>
<reference evidence="2 3" key="1">
    <citation type="journal article" date="2012" name="J. Bacteriol.">
        <title>Draft Genome Sequence of Salimicrobium sp. Strain MJ3, Isolated from Myulchi-Jeot, Korean Fermented Seafood.</title>
        <authorList>
            <person name="Lee S.H."/>
            <person name="Jung J.Y."/>
            <person name="Jeon C.O."/>
        </authorList>
    </citation>
    <scope>NUCLEOTIDE SEQUENCE [LARGE SCALE GENOMIC DNA]</scope>
    <source>
        <strain evidence="2 3">MJ3</strain>
    </source>
</reference>
<sequence>MKLFDRYTEVHCAGMKITSDDLDIEFTVPFDSDTTPNESEIKMYNLTDDTIHRFKNNKNLVVNAGYKGDVGVILSGYISKVKTVRADVDKITTIHVLDSQPLDVEKTLTKTYKKNIKASQIVDDLLSRLKLDAYVDLYWDHTYAKGYTVDGEIVEELAGLAKECGVTFFVSKGKAYVSGVHSGQKNRFTLNEEGGLIGTPAPFEDGKLTGFSVTSLLQYRLATSSAIRMESRQGSGKFYVYQGKHKWSGDEFVTELDLIY</sequence>
<proteinExistence type="predicted"/>
<dbReference type="STRING" id="1230341.AAV35_012655"/>
<dbReference type="KEGG" id="sje:AAV35_012655"/>
<dbReference type="NCBIfam" id="NF047561">
    <property type="entry name" value="orf58_phage_fam"/>
    <property type="match status" value="1"/>
</dbReference>
<evidence type="ECO:0008006" key="5">
    <source>
        <dbReference type="Google" id="ProtNLM"/>
    </source>
</evidence>
<dbReference type="RefSeq" id="WP_008592690.1">
    <property type="nucleotide sequence ID" value="NZ_AMPQ01000045.1"/>
</dbReference>
<evidence type="ECO:0000313" key="2">
    <source>
        <dbReference type="EMBL" id="EKE30495.1"/>
    </source>
</evidence>
<dbReference type="EMBL" id="AMPQ01000045">
    <property type="protein sequence ID" value="EKE30495.1"/>
    <property type="molecule type" value="Genomic_DNA"/>
</dbReference>
<reference evidence="1" key="3">
    <citation type="submission" date="2016-11" db="EMBL/GenBank/DDBJ databases">
        <title>Salimicrobium jeotgali MJ3, isolated from Myulchi jeot, a traditional Korean fermented seafood.</title>
        <authorList>
            <person name="Kim K.H."/>
            <person name="Jeon C.O."/>
            <person name="Jin H.M."/>
        </authorList>
    </citation>
    <scope>NUCLEOTIDE SEQUENCE</scope>
    <source>
        <strain evidence="1">MJ3</strain>
    </source>
</reference>
<evidence type="ECO:0000313" key="1">
    <source>
        <dbReference type="EMBL" id="AKG05519.1"/>
    </source>
</evidence>
<dbReference type="SUPFAM" id="SSF69279">
    <property type="entry name" value="Phage tail proteins"/>
    <property type="match status" value="1"/>
</dbReference>
<organism evidence="2 3">
    <name type="scientific">Salimicrobium jeotgali</name>
    <dbReference type="NCBI Taxonomy" id="1230341"/>
    <lineage>
        <taxon>Bacteria</taxon>
        <taxon>Bacillati</taxon>
        <taxon>Bacillota</taxon>
        <taxon>Bacilli</taxon>
        <taxon>Bacillales</taxon>
        <taxon>Bacillaceae</taxon>
        <taxon>Salimicrobium</taxon>
    </lineage>
</organism>
<dbReference type="eggNOG" id="ENOG5032TSY">
    <property type="taxonomic scope" value="Bacteria"/>
</dbReference>
<name>K2H3P5_9BACI</name>